<keyword evidence="10" id="KW-0566">Pantothenate biosynthesis</keyword>
<evidence type="ECO:0000256" key="4">
    <source>
        <dbReference type="ARBA" id="ARBA00013014"/>
    </source>
</evidence>
<dbReference type="InterPro" id="IPR003710">
    <property type="entry name" value="ApbA"/>
</dbReference>
<dbReference type="Pfam" id="PF08546">
    <property type="entry name" value="ApbA_C"/>
    <property type="match status" value="1"/>
</dbReference>
<dbReference type="FunFam" id="3.40.50.720:FF:000307">
    <property type="entry name" value="2-dehydropantoate 2-reductase"/>
    <property type="match status" value="1"/>
</dbReference>
<dbReference type="InterPro" id="IPR013328">
    <property type="entry name" value="6PGD_dom2"/>
</dbReference>
<dbReference type="EC" id="1.1.1.169" evidence="4 10"/>
<dbReference type="SUPFAM" id="SSF48179">
    <property type="entry name" value="6-phosphogluconate dehydrogenase C-terminal domain-like"/>
    <property type="match status" value="1"/>
</dbReference>
<dbReference type="Proteomes" id="UP000298602">
    <property type="component" value="Chromosome"/>
</dbReference>
<keyword evidence="14" id="KW-1185">Reference proteome</keyword>
<comment type="similarity">
    <text evidence="3 10">Belongs to the ketopantoate reductase family.</text>
</comment>
<comment type="function">
    <text evidence="1 10">Catalyzes the NADPH-dependent reduction of ketopantoate into pantoic acid.</text>
</comment>
<evidence type="ECO:0000256" key="7">
    <source>
        <dbReference type="ARBA" id="ARBA00023002"/>
    </source>
</evidence>
<dbReference type="RefSeq" id="WP_137423442.1">
    <property type="nucleotide sequence ID" value="NZ_CP040098.1"/>
</dbReference>
<dbReference type="KEGG" id="dax:FDQ92_04330"/>
<evidence type="ECO:0000256" key="1">
    <source>
        <dbReference type="ARBA" id="ARBA00002919"/>
    </source>
</evidence>
<dbReference type="SUPFAM" id="SSF51735">
    <property type="entry name" value="NAD(P)-binding Rossmann-fold domains"/>
    <property type="match status" value="1"/>
</dbReference>
<gene>
    <name evidence="13" type="ORF">FDQ92_04330</name>
</gene>
<evidence type="ECO:0000256" key="8">
    <source>
        <dbReference type="ARBA" id="ARBA00032024"/>
    </source>
</evidence>
<reference evidence="13 14" key="2">
    <citation type="submission" date="2019-05" db="EMBL/GenBank/DDBJ databases">
        <authorList>
            <person name="Suflita J.M."/>
            <person name="Marks C.R."/>
        </authorList>
    </citation>
    <scope>NUCLEOTIDE SEQUENCE [LARGE SCALE GENOMIC DNA]</scope>
    <source>
        <strain evidence="13 14">ALDC</strain>
    </source>
</reference>
<dbReference type="AlphaFoldDB" id="A0A4V1ERF6"/>
<accession>A0A4V1ERF6</accession>
<keyword evidence="6 10" id="KW-0521">NADP</keyword>
<dbReference type="OrthoDB" id="5333395at2"/>
<evidence type="ECO:0000256" key="2">
    <source>
        <dbReference type="ARBA" id="ARBA00004994"/>
    </source>
</evidence>
<organism evidence="13 14">
    <name type="scientific">Desulfoglaeba alkanexedens ALDC</name>
    <dbReference type="NCBI Taxonomy" id="980445"/>
    <lineage>
        <taxon>Bacteria</taxon>
        <taxon>Pseudomonadati</taxon>
        <taxon>Thermodesulfobacteriota</taxon>
        <taxon>Syntrophobacteria</taxon>
        <taxon>Syntrophobacterales</taxon>
        <taxon>Syntrophobacteraceae</taxon>
        <taxon>Desulfoglaeba</taxon>
    </lineage>
</organism>
<dbReference type="Pfam" id="PF02558">
    <property type="entry name" value="ApbA"/>
    <property type="match status" value="1"/>
</dbReference>
<evidence type="ECO:0000256" key="5">
    <source>
        <dbReference type="ARBA" id="ARBA00019465"/>
    </source>
</evidence>
<dbReference type="FunFam" id="1.10.1040.10:FF:000017">
    <property type="entry name" value="2-dehydropantoate 2-reductase"/>
    <property type="match status" value="1"/>
</dbReference>
<evidence type="ECO:0000256" key="3">
    <source>
        <dbReference type="ARBA" id="ARBA00007870"/>
    </source>
</evidence>
<evidence type="ECO:0000313" key="14">
    <source>
        <dbReference type="Proteomes" id="UP000298602"/>
    </source>
</evidence>
<dbReference type="PANTHER" id="PTHR21708">
    <property type="entry name" value="PROBABLE 2-DEHYDROPANTOATE 2-REDUCTASE"/>
    <property type="match status" value="1"/>
</dbReference>
<evidence type="ECO:0000256" key="9">
    <source>
        <dbReference type="ARBA" id="ARBA00048793"/>
    </source>
</evidence>
<evidence type="ECO:0000259" key="12">
    <source>
        <dbReference type="Pfam" id="PF08546"/>
    </source>
</evidence>
<feature type="domain" description="Ketopantoate reductase N-terminal" evidence="11">
    <location>
        <begin position="3"/>
        <end position="151"/>
    </location>
</feature>
<dbReference type="InterPro" id="IPR036291">
    <property type="entry name" value="NAD(P)-bd_dom_sf"/>
</dbReference>
<dbReference type="GO" id="GO:0005737">
    <property type="term" value="C:cytoplasm"/>
    <property type="evidence" value="ECO:0007669"/>
    <property type="project" value="TreeGrafter"/>
</dbReference>
<proteinExistence type="inferred from homology"/>
<evidence type="ECO:0000259" key="11">
    <source>
        <dbReference type="Pfam" id="PF02558"/>
    </source>
</evidence>
<reference evidence="13 14" key="1">
    <citation type="submission" date="2019-05" db="EMBL/GenBank/DDBJ databases">
        <title>The Complete Genome Sequence of the n-alkane-degrading Desulfoglaeba alkanexedens ALDC reveals multiple alkylsuccinate synthase gene clusters.</title>
        <authorList>
            <person name="Callaghan A.V."/>
            <person name="Davidova I.A."/>
            <person name="Duncan K.E."/>
            <person name="Morris B."/>
            <person name="McInerney M.J."/>
        </authorList>
    </citation>
    <scope>NUCLEOTIDE SEQUENCE [LARGE SCALE GENOMIC DNA]</scope>
    <source>
        <strain evidence="13 14">ALDC</strain>
    </source>
</reference>
<evidence type="ECO:0000256" key="10">
    <source>
        <dbReference type="RuleBase" id="RU362068"/>
    </source>
</evidence>
<name>A0A4V1ERF6_9BACT</name>
<dbReference type="Gene3D" id="3.40.50.720">
    <property type="entry name" value="NAD(P)-binding Rossmann-like Domain"/>
    <property type="match status" value="1"/>
</dbReference>
<dbReference type="InterPro" id="IPR013332">
    <property type="entry name" value="KPR_N"/>
</dbReference>
<evidence type="ECO:0000313" key="13">
    <source>
        <dbReference type="EMBL" id="QCQ21471.1"/>
    </source>
</evidence>
<comment type="catalytic activity">
    <reaction evidence="9 10">
        <text>(R)-pantoate + NADP(+) = 2-dehydropantoate + NADPH + H(+)</text>
        <dbReference type="Rhea" id="RHEA:16233"/>
        <dbReference type="ChEBI" id="CHEBI:11561"/>
        <dbReference type="ChEBI" id="CHEBI:15378"/>
        <dbReference type="ChEBI" id="CHEBI:15980"/>
        <dbReference type="ChEBI" id="CHEBI:57783"/>
        <dbReference type="ChEBI" id="CHEBI:58349"/>
        <dbReference type="EC" id="1.1.1.169"/>
    </reaction>
</comment>
<sequence>MKIGVMGTGGVGGYFGGLLARSGSDIHFIARGKHLRALQDEGLELVTNHGNFRVRIHATAEADEIGPVDLLLFCVKSHDTDQAAQLAEPMVVEETVVLSLQNGIDNVDKLSAHFGRERVMGGTAYIESTIASPGVIAHTGKPGRLVFGELNGERTARAEAVLDVFLKAGIDAELTTRIHEVLWSKFLFICGVHGVSTLSRSTLGLVLASPETRDLLENVMREVETLARKRGIALEDDVVRQSMELAQSYNKRFKCSMLRDLEWHRPMEIEALNGMVVRLGKEAGIQTPLNQVIYACLKLENKKIINPVWASQLTD</sequence>
<keyword evidence="7 10" id="KW-0560">Oxidoreductase</keyword>
<dbReference type="EMBL" id="CP040098">
    <property type="protein sequence ID" value="QCQ21471.1"/>
    <property type="molecule type" value="Genomic_DNA"/>
</dbReference>
<dbReference type="GO" id="GO:0015940">
    <property type="term" value="P:pantothenate biosynthetic process"/>
    <property type="evidence" value="ECO:0007669"/>
    <property type="project" value="UniProtKB-UniPathway"/>
</dbReference>
<dbReference type="Gene3D" id="1.10.1040.10">
    <property type="entry name" value="N-(1-d-carboxylethyl)-l-norvaline Dehydrogenase, domain 2"/>
    <property type="match status" value="1"/>
</dbReference>
<feature type="domain" description="Ketopantoate reductase C-terminal" evidence="12">
    <location>
        <begin position="178"/>
        <end position="298"/>
    </location>
</feature>
<dbReference type="InterPro" id="IPR013752">
    <property type="entry name" value="KPA_reductase"/>
</dbReference>
<dbReference type="InterPro" id="IPR008927">
    <property type="entry name" value="6-PGluconate_DH-like_C_sf"/>
</dbReference>
<protein>
    <recommendedName>
        <fullName evidence="5 10">2-dehydropantoate 2-reductase</fullName>
        <ecNumber evidence="4 10">1.1.1.169</ecNumber>
    </recommendedName>
    <alternativeName>
        <fullName evidence="8 10">Ketopantoate reductase</fullName>
    </alternativeName>
</protein>
<comment type="pathway">
    <text evidence="2 10">Cofactor biosynthesis; (R)-pantothenate biosynthesis; (R)-pantoate from 3-methyl-2-oxobutanoate: step 2/2.</text>
</comment>
<dbReference type="InterPro" id="IPR051402">
    <property type="entry name" value="KPR-Related"/>
</dbReference>
<dbReference type="UniPathway" id="UPA00028">
    <property type="reaction ID" value="UER00004"/>
</dbReference>
<dbReference type="NCBIfam" id="TIGR00745">
    <property type="entry name" value="apbA_panE"/>
    <property type="match status" value="1"/>
</dbReference>
<dbReference type="PANTHER" id="PTHR21708:SF26">
    <property type="entry name" value="2-DEHYDROPANTOATE 2-REDUCTASE"/>
    <property type="match status" value="1"/>
</dbReference>
<evidence type="ECO:0000256" key="6">
    <source>
        <dbReference type="ARBA" id="ARBA00022857"/>
    </source>
</evidence>
<dbReference type="GO" id="GO:0008677">
    <property type="term" value="F:2-dehydropantoate 2-reductase activity"/>
    <property type="evidence" value="ECO:0007669"/>
    <property type="project" value="UniProtKB-EC"/>
</dbReference>